<evidence type="ECO:0000313" key="3">
    <source>
        <dbReference type="Proteomes" id="UP001141806"/>
    </source>
</evidence>
<feature type="compositionally biased region" description="Acidic residues" evidence="1">
    <location>
        <begin position="157"/>
        <end position="169"/>
    </location>
</feature>
<gene>
    <name evidence="2" type="ORF">NE237_021690</name>
</gene>
<dbReference type="EMBL" id="JAMYWD010000009">
    <property type="protein sequence ID" value="KAJ4961780.1"/>
    <property type="molecule type" value="Genomic_DNA"/>
</dbReference>
<feature type="region of interest" description="Disordered" evidence="1">
    <location>
        <begin position="128"/>
        <end position="190"/>
    </location>
</feature>
<dbReference type="AlphaFoldDB" id="A0A9Q0HBS6"/>
<evidence type="ECO:0000256" key="1">
    <source>
        <dbReference type="SAM" id="MobiDB-lite"/>
    </source>
</evidence>
<reference evidence="2" key="1">
    <citation type="journal article" date="2023" name="Plant J.">
        <title>The genome of the king protea, Protea cynaroides.</title>
        <authorList>
            <person name="Chang J."/>
            <person name="Duong T.A."/>
            <person name="Schoeman C."/>
            <person name="Ma X."/>
            <person name="Roodt D."/>
            <person name="Barker N."/>
            <person name="Li Z."/>
            <person name="Van de Peer Y."/>
            <person name="Mizrachi E."/>
        </authorList>
    </citation>
    <scope>NUCLEOTIDE SEQUENCE</scope>
    <source>
        <tissue evidence="2">Young leaves</tissue>
    </source>
</reference>
<comment type="caution">
    <text evidence="2">The sequence shown here is derived from an EMBL/GenBank/DDBJ whole genome shotgun (WGS) entry which is preliminary data.</text>
</comment>
<keyword evidence="3" id="KW-1185">Reference proteome</keyword>
<name>A0A9Q0HBS6_9MAGN</name>
<protein>
    <submittedName>
        <fullName evidence="2">Uncharacterized protein</fullName>
    </submittedName>
</protein>
<organism evidence="2 3">
    <name type="scientific">Protea cynaroides</name>
    <dbReference type="NCBI Taxonomy" id="273540"/>
    <lineage>
        <taxon>Eukaryota</taxon>
        <taxon>Viridiplantae</taxon>
        <taxon>Streptophyta</taxon>
        <taxon>Embryophyta</taxon>
        <taxon>Tracheophyta</taxon>
        <taxon>Spermatophyta</taxon>
        <taxon>Magnoliopsida</taxon>
        <taxon>Proteales</taxon>
        <taxon>Proteaceae</taxon>
        <taxon>Protea</taxon>
    </lineage>
</organism>
<accession>A0A9Q0HBS6</accession>
<evidence type="ECO:0000313" key="2">
    <source>
        <dbReference type="EMBL" id="KAJ4961780.1"/>
    </source>
</evidence>
<sequence>MFCEYKNEDQPIQCFVFGVEVSKKFFIDYIVNGYHKSLIQRSSQTLVEENPLNNKKNVSKKTVCKKTVSTLIVQRFASTGVSNKNGDISNSSVTIHGCGRDYVQRRRELTLGASSSMENTHLVHLSSDEDCDSYDHSNDEQVGDEAGGDEAIRDEAVGDQEMGDDDSMDSELGKDGIEVGNDSIDSVKDLEGDKDMGGVIDIDGKLSDYKSKDLSDEIDYWVEHNIDQTEKGKMRVGLIFADVHAFRAALKDYVIEQDDILGGLQGDPCEDAANSIGGR</sequence>
<dbReference type="Proteomes" id="UP001141806">
    <property type="component" value="Unassembled WGS sequence"/>
</dbReference>
<proteinExistence type="predicted"/>